<dbReference type="PANTHER" id="PTHR34415">
    <property type="entry name" value="INTEGRASE CATALYTIC DOMAIN-CONTAINING PROTEIN"/>
    <property type="match status" value="1"/>
</dbReference>
<accession>A0ABQ9HXC5</accession>
<sequence>MRSDLAHYCVYHGGEAHKGPNEVASMLLDYIEQDVPLAFKELHLFADNCPGQNKNHILVKFCLEVVDTHRYQIVKHNPATRTQQSPDPRAEVIKMSAASNGRDTEGCRCPGVGINKFLRREASNPSIL</sequence>
<evidence type="ECO:0000313" key="2">
    <source>
        <dbReference type="Proteomes" id="UP001159363"/>
    </source>
</evidence>
<dbReference type="PANTHER" id="PTHR34415:SF1">
    <property type="entry name" value="INTEGRASE CATALYTIC DOMAIN-CONTAINING PROTEIN"/>
    <property type="match status" value="1"/>
</dbReference>
<dbReference type="Proteomes" id="UP001159363">
    <property type="component" value="Chromosome 3"/>
</dbReference>
<keyword evidence="2" id="KW-1185">Reference proteome</keyword>
<protein>
    <submittedName>
        <fullName evidence="1">Uncharacterized protein</fullName>
    </submittedName>
</protein>
<organism evidence="1 2">
    <name type="scientific">Dryococelus australis</name>
    <dbReference type="NCBI Taxonomy" id="614101"/>
    <lineage>
        <taxon>Eukaryota</taxon>
        <taxon>Metazoa</taxon>
        <taxon>Ecdysozoa</taxon>
        <taxon>Arthropoda</taxon>
        <taxon>Hexapoda</taxon>
        <taxon>Insecta</taxon>
        <taxon>Pterygota</taxon>
        <taxon>Neoptera</taxon>
        <taxon>Polyneoptera</taxon>
        <taxon>Phasmatodea</taxon>
        <taxon>Verophasmatodea</taxon>
        <taxon>Anareolatae</taxon>
        <taxon>Phasmatidae</taxon>
        <taxon>Eurycanthinae</taxon>
        <taxon>Dryococelus</taxon>
    </lineage>
</organism>
<dbReference type="EMBL" id="JARBHB010000003">
    <property type="protein sequence ID" value="KAJ8888922.1"/>
    <property type="molecule type" value="Genomic_DNA"/>
</dbReference>
<reference evidence="1 2" key="1">
    <citation type="submission" date="2023-02" db="EMBL/GenBank/DDBJ databases">
        <title>LHISI_Scaffold_Assembly.</title>
        <authorList>
            <person name="Stuart O.P."/>
            <person name="Cleave R."/>
            <person name="Magrath M.J.L."/>
            <person name="Mikheyev A.S."/>
        </authorList>
    </citation>
    <scope>NUCLEOTIDE SEQUENCE [LARGE SCALE GENOMIC DNA]</scope>
    <source>
        <strain evidence="1">Daus_M_001</strain>
        <tissue evidence="1">Leg muscle</tissue>
    </source>
</reference>
<evidence type="ECO:0000313" key="1">
    <source>
        <dbReference type="EMBL" id="KAJ8888922.1"/>
    </source>
</evidence>
<gene>
    <name evidence="1" type="ORF">PR048_008416</name>
</gene>
<proteinExistence type="predicted"/>
<name>A0ABQ9HXC5_9NEOP</name>
<comment type="caution">
    <text evidence="1">The sequence shown here is derived from an EMBL/GenBank/DDBJ whole genome shotgun (WGS) entry which is preliminary data.</text>
</comment>